<gene>
    <name evidence="2" type="ORF">CCMP2556_LOCUS42203</name>
</gene>
<reference evidence="2 3" key="1">
    <citation type="submission" date="2024-02" db="EMBL/GenBank/DDBJ databases">
        <authorList>
            <person name="Chen Y."/>
            <person name="Shah S."/>
            <person name="Dougan E. K."/>
            <person name="Thang M."/>
            <person name="Chan C."/>
        </authorList>
    </citation>
    <scope>NUCLEOTIDE SEQUENCE [LARGE SCALE GENOMIC DNA]</scope>
</reference>
<feature type="transmembrane region" description="Helical" evidence="1">
    <location>
        <begin position="62"/>
        <end position="81"/>
    </location>
</feature>
<keyword evidence="3" id="KW-1185">Reference proteome</keyword>
<sequence length="114" mass="12451">MYVQRNVYNYSSSPWPRRVVYWDGLLWPSLTRAYFQQVLALDADDVPGAPALGDRRGVTSGSASFLDFLALLFGFGGFMYCSDTSMSLLPCNTTGKPIFVQLGDDLGVSVTGGH</sequence>
<dbReference type="EMBL" id="CAXAMN010024501">
    <property type="protein sequence ID" value="CAK9087258.1"/>
    <property type="molecule type" value="Genomic_DNA"/>
</dbReference>
<protein>
    <submittedName>
        <fullName evidence="2">Uncharacterized protein</fullName>
    </submittedName>
</protein>
<evidence type="ECO:0000256" key="1">
    <source>
        <dbReference type="SAM" id="Phobius"/>
    </source>
</evidence>
<accession>A0ABP0QGQ3</accession>
<organism evidence="2 3">
    <name type="scientific">Durusdinium trenchii</name>
    <dbReference type="NCBI Taxonomy" id="1381693"/>
    <lineage>
        <taxon>Eukaryota</taxon>
        <taxon>Sar</taxon>
        <taxon>Alveolata</taxon>
        <taxon>Dinophyceae</taxon>
        <taxon>Suessiales</taxon>
        <taxon>Symbiodiniaceae</taxon>
        <taxon>Durusdinium</taxon>
    </lineage>
</organism>
<keyword evidence="1" id="KW-1133">Transmembrane helix</keyword>
<keyword evidence="1" id="KW-0812">Transmembrane</keyword>
<evidence type="ECO:0000313" key="2">
    <source>
        <dbReference type="EMBL" id="CAK9087258.1"/>
    </source>
</evidence>
<proteinExistence type="predicted"/>
<comment type="caution">
    <text evidence="2">The sequence shown here is derived from an EMBL/GenBank/DDBJ whole genome shotgun (WGS) entry which is preliminary data.</text>
</comment>
<dbReference type="Proteomes" id="UP001642484">
    <property type="component" value="Unassembled WGS sequence"/>
</dbReference>
<name>A0ABP0QGQ3_9DINO</name>
<evidence type="ECO:0000313" key="3">
    <source>
        <dbReference type="Proteomes" id="UP001642484"/>
    </source>
</evidence>
<keyword evidence="1" id="KW-0472">Membrane</keyword>